<dbReference type="InterPro" id="IPR004604">
    <property type="entry name" value="DNA_recomb/repair_RecN"/>
</dbReference>
<feature type="domain" description="RecF/RecN/SMC N-terminal" evidence="11">
    <location>
        <begin position="10"/>
        <end position="518"/>
    </location>
</feature>
<dbReference type="NCBIfam" id="TIGR00634">
    <property type="entry name" value="recN"/>
    <property type="match status" value="1"/>
</dbReference>
<dbReference type="Proteomes" id="UP000003422">
    <property type="component" value="Unassembled WGS sequence"/>
</dbReference>
<dbReference type="GO" id="GO:0043590">
    <property type="term" value="C:bacterial nucleoid"/>
    <property type="evidence" value="ECO:0007669"/>
    <property type="project" value="TreeGrafter"/>
</dbReference>
<sequence>MLLKRLNDMLLELSIKNFAIIEDIRIEFGKGLNVLTGETGSGKSIIIDALSMVLGQRTNKEVIKKGKDYAYVEAIFTCYEPLDEIEELDFESGELIIISKEIKLDRPAISKINGRTVNNNTVIKLTSKLIDIFAQHESMSLMVNENQRELLDIFGGKKQEKLIEEFGVEFENLKRLQKELKEKLSLENNREREIDLLNYQFQEIEDANLTEYDDEELEEEFKKLDNSTDIINELSKASLILKNYDEVSIQKLIDEVVSSLSHVYKFDNSIESDYRESEDLRYRIRDLADRLDIYVQRIDLDPEKFAYLENRLDLVNSLKKKYGRTVAEIKKFHNDVKDRMEFLENFEANLRRIESEIMETEKKATELAVLISENRKKSAKILESRVKDELIELSINNAEFRVDFTTRELSKDGIDRLEFMIKTNIGEDFKPLSKTASGGEMSRIMLGFKSILAQRDNIRTLIFDEIDTGISGKTAMLVGKKIKKLSKDRQIIAISHLQQIVALADNHYLIEKTSNKTNTISTVRILNDEERIYELARLIGGMEITDIALKAARELISKGEIDG</sequence>
<evidence type="ECO:0000259" key="11">
    <source>
        <dbReference type="Pfam" id="PF02463"/>
    </source>
</evidence>
<evidence type="ECO:0000256" key="8">
    <source>
        <dbReference type="ARBA" id="ARBA00033408"/>
    </source>
</evidence>
<evidence type="ECO:0000256" key="4">
    <source>
        <dbReference type="ARBA" id="ARBA00022741"/>
    </source>
</evidence>
<accession>G4D6N5</accession>
<dbReference type="CDD" id="cd03241">
    <property type="entry name" value="ABC_RecN"/>
    <property type="match status" value="2"/>
</dbReference>
<keyword evidence="10" id="KW-0175">Coiled coil</keyword>
<dbReference type="FunFam" id="3.40.50.300:FF:000356">
    <property type="entry name" value="DNA repair protein RecN"/>
    <property type="match status" value="1"/>
</dbReference>
<evidence type="ECO:0000256" key="6">
    <source>
        <dbReference type="ARBA" id="ARBA00022840"/>
    </source>
</evidence>
<dbReference type="GO" id="GO:0009432">
    <property type="term" value="P:SOS response"/>
    <property type="evidence" value="ECO:0007669"/>
    <property type="project" value="TreeGrafter"/>
</dbReference>
<dbReference type="PANTHER" id="PTHR11059">
    <property type="entry name" value="DNA REPAIR PROTEIN RECN"/>
    <property type="match status" value="1"/>
</dbReference>
<name>G4D6N5_9FIRM</name>
<dbReference type="EMBL" id="AGBB01000210">
    <property type="protein sequence ID" value="EGY76429.1"/>
    <property type="molecule type" value="Genomic_DNA"/>
</dbReference>
<keyword evidence="5 9" id="KW-0227">DNA damage</keyword>
<proteinExistence type="inferred from homology"/>
<keyword evidence="13" id="KW-1185">Reference proteome</keyword>
<comment type="caution">
    <text evidence="12">The sequence shown here is derived from an EMBL/GenBank/DDBJ whole genome shotgun (WGS) entry which is preliminary data.</text>
</comment>
<dbReference type="Gene3D" id="3.40.50.300">
    <property type="entry name" value="P-loop containing nucleotide triphosphate hydrolases"/>
    <property type="match status" value="2"/>
</dbReference>
<dbReference type="GO" id="GO:0006302">
    <property type="term" value="P:double-strand break repair"/>
    <property type="evidence" value="ECO:0007669"/>
    <property type="project" value="InterPro"/>
</dbReference>
<gene>
    <name evidence="12" type="primary">recN</name>
    <name evidence="12" type="ORF">HMPREF9129_2065</name>
</gene>
<evidence type="ECO:0000256" key="7">
    <source>
        <dbReference type="ARBA" id="ARBA00023204"/>
    </source>
</evidence>
<comment type="similarity">
    <text evidence="2 9">Belongs to the RecN family.</text>
</comment>
<evidence type="ECO:0000256" key="9">
    <source>
        <dbReference type="PIRNR" id="PIRNR003128"/>
    </source>
</evidence>
<evidence type="ECO:0000256" key="2">
    <source>
        <dbReference type="ARBA" id="ARBA00009441"/>
    </source>
</evidence>
<dbReference type="PIRSF" id="PIRSF003128">
    <property type="entry name" value="RecN"/>
    <property type="match status" value="1"/>
</dbReference>
<dbReference type="PANTHER" id="PTHR11059:SF0">
    <property type="entry name" value="DNA REPAIR PROTEIN RECN"/>
    <property type="match status" value="1"/>
</dbReference>
<dbReference type="InterPro" id="IPR027417">
    <property type="entry name" value="P-loop_NTPase"/>
</dbReference>
<dbReference type="InterPro" id="IPR003395">
    <property type="entry name" value="RecF/RecN/SMC_N"/>
</dbReference>
<feature type="coiled-coil region" evidence="10">
    <location>
        <begin position="343"/>
        <end position="370"/>
    </location>
</feature>
<evidence type="ECO:0000256" key="1">
    <source>
        <dbReference type="ARBA" id="ARBA00003618"/>
    </source>
</evidence>
<dbReference type="SUPFAM" id="SSF52540">
    <property type="entry name" value="P-loop containing nucleoside triphosphate hydrolases"/>
    <property type="match status" value="1"/>
</dbReference>
<feature type="coiled-coil region" evidence="10">
    <location>
        <begin position="163"/>
        <end position="193"/>
    </location>
</feature>
<dbReference type="STRING" id="997350.HMPREF9129_2065"/>
<dbReference type="GO" id="GO:0005524">
    <property type="term" value="F:ATP binding"/>
    <property type="evidence" value="ECO:0007669"/>
    <property type="project" value="UniProtKB-KW"/>
</dbReference>
<dbReference type="HOGENOM" id="CLU_018297_3_1_9"/>
<dbReference type="GO" id="GO:0016887">
    <property type="term" value="F:ATP hydrolysis activity"/>
    <property type="evidence" value="ECO:0007669"/>
    <property type="project" value="InterPro"/>
</dbReference>
<evidence type="ECO:0000256" key="10">
    <source>
        <dbReference type="SAM" id="Coils"/>
    </source>
</evidence>
<dbReference type="Pfam" id="PF02463">
    <property type="entry name" value="SMC_N"/>
    <property type="match status" value="1"/>
</dbReference>
<dbReference type="AlphaFoldDB" id="G4D6N5"/>
<organism evidence="12 13">
    <name type="scientific">Peptoniphilus indolicus ATCC 29427</name>
    <dbReference type="NCBI Taxonomy" id="997350"/>
    <lineage>
        <taxon>Bacteria</taxon>
        <taxon>Bacillati</taxon>
        <taxon>Bacillota</taxon>
        <taxon>Tissierellia</taxon>
        <taxon>Tissierellales</taxon>
        <taxon>Peptoniphilaceae</taxon>
        <taxon>Peptoniphilus</taxon>
    </lineage>
</organism>
<dbReference type="eggNOG" id="COG0497">
    <property type="taxonomic scope" value="Bacteria"/>
</dbReference>
<evidence type="ECO:0000256" key="5">
    <source>
        <dbReference type="ARBA" id="ARBA00022763"/>
    </source>
</evidence>
<evidence type="ECO:0000313" key="13">
    <source>
        <dbReference type="Proteomes" id="UP000003422"/>
    </source>
</evidence>
<comment type="function">
    <text evidence="1 9">May be involved in recombinational repair of damaged DNA.</text>
</comment>
<keyword evidence="6" id="KW-0067">ATP-binding</keyword>
<keyword evidence="7 9" id="KW-0234">DNA repair</keyword>
<keyword evidence="4" id="KW-0547">Nucleotide-binding</keyword>
<protein>
    <recommendedName>
        <fullName evidence="3 9">DNA repair protein RecN</fullName>
    </recommendedName>
    <alternativeName>
        <fullName evidence="8 9">Recombination protein N</fullName>
    </alternativeName>
</protein>
<reference evidence="12 13" key="1">
    <citation type="submission" date="2011-06" db="EMBL/GenBank/DDBJ databases">
        <authorList>
            <person name="Muzny D."/>
            <person name="Qin X."/>
            <person name="Deng J."/>
            <person name="Jiang H."/>
            <person name="Liu Y."/>
            <person name="Qu J."/>
            <person name="Song X.-Z."/>
            <person name="Zhang L."/>
            <person name="Thornton R."/>
            <person name="Coyle M."/>
            <person name="Francisco L."/>
            <person name="Jackson L."/>
            <person name="Javaid M."/>
            <person name="Korchina V."/>
            <person name="Kovar C."/>
            <person name="Mata R."/>
            <person name="Mathew T."/>
            <person name="Ngo R."/>
            <person name="Nguyen L."/>
            <person name="Nguyen N."/>
            <person name="Okwuonu G."/>
            <person name="Ongeri F."/>
            <person name="Pham C."/>
            <person name="Simmons D."/>
            <person name="Wilczek-Boney K."/>
            <person name="Hale W."/>
            <person name="Jakkamsetti A."/>
            <person name="Pham P."/>
            <person name="Ruth R."/>
            <person name="San Lucas F."/>
            <person name="Warren J."/>
            <person name="Zhang J."/>
            <person name="Zhao Z."/>
            <person name="Zhou C."/>
            <person name="Zhu D."/>
            <person name="Lee S."/>
            <person name="Bess C."/>
            <person name="Blankenburg K."/>
            <person name="Forbes L."/>
            <person name="Fu Q."/>
            <person name="Gubbala S."/>
            <person name="Hirani K."/>
            <person name="Jayaseelan J.C."/>
            <person name="Lara F."/>
            <person name="Munidasa M."/>
            <person name="Palculict T."/>
            <person name="Patil S."/>
            <person name="Pu L.-L."/>
            <person name="Saada N."/>
            <person name="Tang L."/>
            <person name="Weissenberger G."/>
            <person name="Zhu Y."/>
            <person name="Hemphill L."/>
            <person name="Shang Y."/>
            <person name="Youmans B."/>
            <person name="Ayvaz T."/>
            <person name="Ross M."/>
            <person name="Santibanez J."/>
            <person name="Aqrawi P."/>
            <person name="Gross S."/>
            <person name="Joshi V."/>
            <person name="Fowler G."/>
            <person name="Nazareth L."/>
            <person name="Reid J."/>
            <person name="Worley K."/>
            <person name="Petrosino J."/>
            <person name="Highlander S."/>
            <person name="Gibbs R."/>
        </authorList>
    </citation>
    <scope>NUCLEOTIDE SEQUENCE [LARGE SCALE GENOMIC DNA]</scope>
    <source>
        <strain evidence="12 13">ATCC 29427</strain>
    </source>
</reference>
<evidence type="ECO:0000256" key="3">
    <source>
        <dbReference type="ARBA" id="ARBA00021315"/>
    </source>
</evidence>
<dbReference type="PATRIC" id="fig|997350.3.peg.1971"/>
<dbReference type="GO" id="GO:0006310">
    <property type="term" value="P:DNA recombination"/>
    <property type="evidence" value="ECO:0007669"/>
    <property type="project" value="InterPro"/>
</dbReference>
<evidence type="ECO:0000313" key="12">
    <source>
        <dbReference type="EMBL" id="EGY76429.1"/>
    </source>
</evidence>